<dbReference type="InterPro" id="IPR039425">
    <property type="entry name" value="RNA_pol_sigma-70-like"/>
</dbReference>
<dbReference type="PANTHER" id="PTHR43133:SF8">
    <property type="entry name" value="RNA POLYMERASE SIGMA FACTOR HI_1459-RELATED"/>
    <property type="match status" value="1"/>
</dbReference>
<protein>
    <submittedName>
        <fullName evidence="8">Sigma-70 family RNA polymerase sigma factor</fullName>
    </submittedName>
</protein>
<evidence type="ECO:0000256" key="2">
    <source>
        <dbReference type="ARBA" id="ARBA00023015"/>
    </source>
</evidence>
<dbReference type="InterPro" id="IPR007627">
    <property type="entry name" value="RNA_pol_sigma70_r2"/>
</dbReference>
<evidence type="ECO:0000256" key="3">
    <source>
        <dbReference type="ARBA" id="ARBA00023082"/>
    </source>
</evidence>
<evidence type="ECO:0000259" key="7">
    <source>
        <dbReference type="Pfam" id="PF08281"/>
    </source>
</evidence>
<dbReference type="InterPro" id="IPR013324">
    <property type="entry name" value="RNA_pol_sigma_r3/r4-like"/>
</dbReference>
<feature type="non-terminal residue" evidence="8">
    <location>
        <position position="214"/>
    </location>
</feature>
<dbReference type="InterPro" id="IPR014284">
    <property type="entry name" value="RNA_pol_sigma-70_dom"/>
</dbReference>
<evidence type="ECO:0000256" key="4">
    <source>
        <dbReference type="ARBA" id="ARBA00023125"/>
    </source>
</evidence>
<name>A0A6B3N547_9CYAN</name>
<comment type="similarity">
    <text evidence="1">Belongs to the sigma-70 factor family. ECF subfamily.</text>
</comment>
<dbReference type="InterPro" id="IPR036388">
    <property type="entry name" value="WH-like_DNA-bd_sf"/>
</dbReference>
<keyword evidence="2" id="KW-0805">Transcription regulation</keyword>
<dbReference type="Pfam" id="PF04542">
    <property type="entry name" value="Sigma70_r2"/>
    <property type="match status" value="1"/>
</dbReference>
<dbReference type="PANTHER" id="PTHR43133">
    <property type="entry name" value="RNA POLYMERASE ECF-TYPE SIGMA FACTO"/>
    <property type="match status" value="1"/>
</dbReference>
<dbReference type="AlphaFoldDB" id="A0A6B3N547"/>
<dbReference type="SUPFAM" id="SSF88946">
    <property type="entry name" value="Sigma2 domain of RNA polymerase sigma factors"/>
    <property type="match status" value="1"/>
</dbReference>
<feature type="domain" description="RNA polymerase sigma-70 region 2" evidence="6">
    <location>
        <begin position="35"/>
        <end position="97"/>
    </location>
</feature>
<organism evidence="8">
    <name type="scientific">Symploca sp. SIO1C4</name>
    <dbReference type="NCBI Taxonomy" id="2607765"/>
    <lineage>
        <taxon>Bacteria</taxon>
        <taxon>Bacillati</taxon>
        <taxon>Cyanobacteriota</taxon>
        <taxon>Cyanophyceae</taxon>
        <taxon>Coleofasciculales</taxon>
        <taxon>Coleofasciculaceae</taxon>
        <taxon>Symploca</taxon>
    </lineage>
</organism>
<evidence type="ECO:0000256" key="5">
    <source>
        <dbReference type="ARBA" id="ARBA00023163"/>
    </source>
</evidence>
<dbReference type="GO" id="GO:0003677">
    <property type="term" value="F:DNA binding"/>
    <property type="evidence" value="ECO:0007669"/>
    <property type="project" value="UniProtKB-KW"/>
</dbReference>
<dbReference type="NCBIfam" id="TIGR02937">
    <property type="entry name" value="sigma70-ECF"/>
    <property type="match status" value="1"/>
</dbReference>
<dbReference type="InterPro" id="IPR013325">
    <property type="entry name" value="RNA_pol_sigma_r2"/>
</dbReference>
<dbReference type="Gene3D" id="1.10.10.10">
    <property type="entry name" value="Winged helix-like DNA-binding domain superfamily/Winged helix DNA-binding domain"/>
    <property type="match status" value="1"/>
</dbReference>
<evidence type="ECO:0000259" key="6">
    <source>
        <dbReference type="Pfam" id="PF04542"/>
    </source>
</evidence>
<dbReference type="InterPro" id="IPR013249">
    <property type="entry name" value="RNA_pol_sigma70_r4_t2"/>
</dbReference>
<sequence length="214" mass="24068">MQPSNIRCNSGGTLTGTAPDDIVSKFWQQWQEQKDQLFRCCLKLMNFNSNDAEDALSQAMLKAWEKVQKYAGKIDNLKAWLVQLTRNLCIDIIRQRSKGAAGVDSLEWVGATDNVDTASAVDTPEKALEKEEKATVIKNAIASKPERLRNSFILHFYQQRSHTEIAEEQGISYDNVCKRISLARKELKERLRGYFQGTDGEVATVGTPQRPTSG</sequence>
<dbReference type="Gene3D" id="1.10.1740.10">
    <property type="match status" value="1"/>
</dbReference>
<accession>A0A6B3N547</accession>
<dbReference type="EMBL" id="JAAHFQ010000184">
    <property type="protein sequence ID" value="NER28209.1"/>
    <property type="molecule type" value="Genomic_DNA"/>
</dbReference>
<dbReference type="SUPFAM" id="SSF88659">
    <property type="entry name" value="Sigma3 and sigma4 domains of RNA polymerase sigma factors"/>
    <property type="match status" value="1"/>
</dbReference>
<dbReference type="GO" id="GO:0006352">
    <property type="term" value="P:DNA-templated transcription initiation"/>
    <property type="evidence" value="ECO:0007669"/>
    <property type="project" value="InterPro"/>
</dbReference>
<proteinExistence type="inferred from homology"/>
<feature type="domain" description="RNA polymerase sigma factor 70 region 4 type 2" evidence="7">
    <location>
        <begin position="145"/>
        <end position="187"/>
    </location>
</feature>
<keyword evidence="3" id="KW-0731">Sigma factor</keyword>
<evidence type="ECO:0000313" key="8">
    <source>
        <dbReference type="EMBL" id="NER28209.1"/>
    </source>
</evidence>
<dbReference type="CDD" id="cd06171">
    <property type="entry name" value="Sigma70_r4"/>
    <property type="match status" value="1"/>
</dbReference>
<keyword evidence="4" id="KW-0238">DNA-binding</keyword>
<keyword evidence="5" id="KW-0804">Transcription</keyword>
<dbReference type="Pfam" id="PF08281">
    <property type="entry name" value="Sigma70_r4_2"/>
    <property type="match status" value="1"/>
</dbReference>
<evidence type="ECO:0000256" key="1">
    <source>
        <dbReference type="ARBA" id="ARBA00010641"/>
    </source>
</evidence>
<gene>
    <name evidence="8" type="ORF">F6J89_11395</name>
</gene>
<dbReference type="GO" id="GO:0016987">
    <property type="term" value="F:sigma factor activity"/>
    <property type="evidence" value="ECO:0007669"/>
    <property type="project" value="UniProtKB-KW"/>
</dbReference>
<comment type="caution">
    <text evidence="8">The sequence shown here is derived from an EMBL/GenBank/DDBJ whole genome shotgun (WGS) entry which is preliminary data.</text>
</comment>
<reference evidence="8" key="1">
    <citation type="submission" date="2019-11" db="EMBL/GenBank/DDBJ databases">
        <title>Genomic insights into an expanded diversity of filamentous marine cyanobacteria reveals the extraordinary biosynthetic potential of Moorea and Okeania.</title>
        <authorList>
            <person name="Ferreira Leao T."/>
            <person name="Wang M."/>
            <person name="Moss N."/>
            <person name="Da Silva R."/>
            <person name="Sanders J."/>
            <person name="Nurk S."/>
            <person name="Gurevich A."/>
            <person name="Humphrey G."/>
            <person name="Reher R."/>
            <person name="Zhu Q."/>
            <person name="Belda-Ferre P."/>
            <person name="Glukhov E."/>
            <person name="Rex R."/>
            <person name="Dorrestein P.C."/>
            <person name="Knight R."/>
            <person name="Pevzner P."/>
            <person name="Gerwick W.H."/>
            <person name="Gerwick L."/>
        </authorList>
    </citation>
    <scope>NUCLEOTIDE SEQUENCE</scope>
    <source>
        <strain evidence="8">SIO1C4</strain>
    </source>
</reference>